<accession>A0A1H9EZ49</accession>
<evidence type="ECO:0000313" key="1">
    <source>
        <dbReference type="EMBL" id="SEQ30915.1"/>
    </source>
</evidence>
<organism evidence="1 2">
    <name type="scientific">Lentzea flaviverrucosa</name>
    <dbReference type="NCBI Taxonomy" id="200379"/>
    <lineage>
        <taxon>Bacteria</taxon>
        <taxon>Bacillati</taxon>
        <taxon>Actinomycetota</taxon>
        <taxon>Actinomycetes</taxon>
        <taxon>Pseudonocardiales</taxon>
        <taxon>Pseudonocardiaceae</taxon>
        <taxon>Lentzea</taxon>
    </lineage>
</organism>
<dbReference type="Proteomes" id="UP000199028">
    <property type="component" value="Unassembled WGS sequence"/>
</dbReference>
<name>A0A1H9EZ49_9PSEU</name>
<proteinExistence type="predicted"/>
<dbReference type="AlphaFoldDB" id="A0A1H9EZ49"/>
<protein>
    <submittedName>
        <fullName evidence="1">Uncharacterized protein</fullName>
    </submittedName>
</protein>
<dbReference type="EMBL" id="FOFT01000002">
    <property type="protein sequence ID" value="SEQ30915.1"/>
    <property type="molecule type" value="Genomic_DNA"/>
</dbReference>
<sequence>MFRLAQLTLLLQIAGEEAAPVRSVDRLAFYDFFSANPFVVVSGDTTRDNADRLTLRLAGFSDHQLSYASTGQRFASRLRRLQHDLSLLVAYGLVMIEDEGYGLTDSGRAVASQFISVYADAYREGARVVLGRLKRLSDRGLKRSAEEWLGRSWLLIDVLDDVLEATPGATDRGNRGEPRG</sequence>
<gene>
    <name evidence="1" type="ORF">SAMN05216195_102111</name>
</gene>
<reference evidence="2" key="1">
    <citation type="submission" date="2016-10" db="EMBL/GenBank/DDBJ databases">
        <authorList>
            <person name="Varghese N."/>
            <person name="Submissions S."/>
        </authorList>
    </citation>
    <scope>NUCLEOTIDE SEQUENCE [LARGE SCALE GENOMIC DNA]</scope>
    <source>
        <strain evidence="2">CGMCC 4.578</strain>
    </source>
</reference>
<evidence type="ECO:0000313" key="2">
    <source>
        <dbReference type="Proteomes" id="UP000199028"/>
    </source>
</evidence>
<keyword evidence="2" id="KW-1185">Reference proteome</keyword>